<reference evidence="6 7" key="1">
    <citation type="submission" date="2018-09" db="EMBL/GenBank/DDBJ databases">
        <title>Zymobacter palmae IAM14233 (=T109) whole genome analysis.</title>
        <authorList>
            <person name="Yanase H."/>
        </authorList>
    </citation>
    <scope>NUCLEOTIDE SEQUENCE [LARGE SCALE GENOMIC DNA]</scope>
    <source>
        <strain evidence="6 7">IAM14233</strain>
    </source>
</reference>
<name>A0A348HDC9_9GAMM</name>
<comment type="function">
    <text evidence="4 5">Removes the 2'-phosphate from RNA via an intermediate in which the phosphate is ADP-ribosylated by NAD followed by a presumed transesterification to release the RNA and generate ADP-ribose 1''-2''-cyclic phosphate (APPR&gt;P). May function as an ADP-ribosylase.</text>
</comment>
<dbReference type="Gene3D" id="1.10.10.970">
    <property type="entry name" value="RNA 2'-phosphotransferase, Tpt1/KptA family, N-terminal domain"/>
    <property type="match status" value="1"/>
</dbReference>
<dbReference type="InterPro" id="IPR042080">
    <property type="entry name" value="RNA_2'-PTrans_N"/>
</dbReference>
<dbReference type="SUPFAM" id="SSF56399">
    <property type="entry name" value="ADP-ribosylation"/>
    <property type="match status" value="1"/>
</dbReference>
<dbReference type="RefSeq" id="WP_027706279.1">
    <property type="nucleotide sequence ID" value="NZ_AP018933.1"/>
</dbReference>
<dbReference type="Gene3D" id="3.20.170.30">
    <property type="match status" value="1"/>
</dbReference>
<sequence>MQLNDISRFLSYVLRHNPDAISLTLDSQGWASIDELIQKARASKRVFTREQLDEVVATNDKQRFAISDDRASIRAVQGHSLERIKIRYTACQPPEVLYHGTASRFLGRILAQGLIAGSRHHVHLSADQGTAVKVGARHGDPVVLTIRARDMYLGGQAFYQADNGVWLTDSVPTAYIDEDHLYWPKA</sequence>
<accession>A0A348HDC9</accession>
<protein>
    <recommendedName>
        <fullName evidence="5">Probable RNA 2'-phosphotransferase</fullName>
        <ecNumber evidence="5">2.7.1.-</ecNumber>
    </recommendedName>
</protein>
<dbReference type="HAMAP" id="MF_00299">
    <property type="entry name" value="KptA"/>
    <property type="match status" value="1"/>
</dbReference>
<dbReference type="Pfam" id="PF01885">
    <property type="entry name" value="PTS_2-RNA"/>
    <property type="match status" value="1"/>
</dbReference>
<dbReference type="KEGG" id="zpl:ZBT109_0855"/>
<evidence type="ECO:0000313" key="6">
    <source>
        <dbReference type="EMBL" id="BBG29631.1"/>
    </source>
</evidence>
<dbReference type="PANTHER" id="PTHR12684">
    <property type="entry name" value="PUTATIVE PHOSPHOTRANSFERASE"/>
    <property type="match status" value="1"/>
</dbReference>
<keyword evidence="3 5" id="KW-0520">NAD</keyword>
<dbReference type="InterPro" id="IPR042081">
    <property type="entry name" value="RNA_2'-PTrans_C"/>
</dbReference>
<proteinExistence type="inferred from homology"/>
<keyword evidence="2 5" id="KW-0808">Transferase</keyword>
<dbReference type="OrthoDB" id="4537997at2"/>
<evidence type="ECO:0000256" key="3">
    <source>
        <dbReference type="ARBA" id="ARBA00023027"/>
    </source>
</evidence>
<dbReference type="GO" id="GO:0006388">
    <property type="term" value="P:tRNA splicing, via endonucleolytic cleavage and ligation"/>
    <property type="evidence" value="ECO:0007669"/>
    <property type="project" value="UniProtKB-UniRule"/>
</dbReference>
<dbReference type="GO" id="GO:0003950">
    <property type="term" value="F:NAD+ poly-ADP-ribosyltransferase activity"/>
    <property type="evidence" value="ECO:0007669"/>
    <property type="project" value="InterPro"/>
</dbReference>
<dbReference type="PANTHER" id="PTHR12684:SF2">
    <property type="entry name" value="TRNA 2'-PHOSPHOTRANSFERASE 1"/>
    <property type="match status" value="1"/>
</dbReference>
<dbReference type="InterPro" id="IPR022928">
    <property type="entry name" value="RNA_2'-PTrans_KptA"/>
</dbReference>
<keyword evidence="7" id="KW-1185">Reference proteome</keyword>
<dbReference type="GO" id="GO:0000215">
    <property type="term" value="F:tRNA 2'-phosphotransferase activity"/>
    <property type="evidence" value="ECO:0007669"/>
    <property type="project" value="TreeGrafter"/>
</dbReference>
<dbReference type="AlphaFoldDB" id="A0A348HDC9"/>
<dbReference type="STRING" id="1123510.GCA_000620025_01617"/>
<dbReference type="NCBIfam" id="NF002014">
    <property type="entry name" value="PRK00819.1-4"/>
    <property type="match status" value="1"/>
</dbReference>
<evidence type="ECO:0000313" key="7">
    <source>
        <dbReference type="Proteomes" id="UP000267342"/>
    </source>
</evidence>
<organism evidence="6 7">
    <name type="scientific">Zymobacter palmae</name>
    <dbReference type="NCBI Taxonomy" id="33074"/>
    <lineage>
        <taxon>Bacteria</taxon>
        <taxon>Pseudomonadati</taxon>
        <taxon>Pseudomonadota</taxon>
        <taxon>Gammaproteobacteria</taxon>
        <taxon>Oceanospirillales</taxon>
        <taxon>Halomonadaceae</taxon>
        <taxon>Zymobacter group</taxon>
        <taxon>Zymobacter</taxon>
    </lineage>
</organism>
<comment type="similarity">
    <text evidence="1 5">Belongs to the KptA/TPT1 family.</text>
</comment>
<dbReference type="EC" id="2.7.1.-" evidence="5"/>
<dbReference type="EMBL" id="AP018933">
    <property type="protein sequence ID" value="BBG29631.1"/>
    <property type="molecule type" value="Genomic_DNA"/>
</dbReference>
<evidence type="ECO:0000256" key="5">
    <source>
        <dbReference type="HAMAP-Rule" id="MF_00299"/>
    </source>
</evidence>
<dbReference type="InterPro" id="IPR002745">
    <property type="entry name" value="Ptrans_KptA/Tpt1"/>
</dbReference>
<evidence type="ECO:0000256" key="1">
    <source>
        <dbReference type="ARBA" id="ARBA00009836"/>
    </source>
</evidence>
<evidence type="ECO:0000256" key="2">
    <source>
        <dbReference type="ARBA" id="ARBA00022679"/>
    </source>
</evidence>
<gene>
    <name evidence="5" type="primary">kptA</name>
    <name evidence="6" type="ORF">ZBT109_0855</name>
</gene>
<dbReference type="Proteomes" id="UP000267342">
    <property type="component" value="Chromosome"/>
</dbReference>
<evidence type="ECO:0000256" key="4">
    <source>
        <dbReference type="ARBA" id="ARBA00025212"/>
    </source>
</evidence>